<dbReference type="GO" id="GO:1990234">
    <property type="term" value="C:transferase complex"/>
    <property type="evidence" value="ECO:0007669"/>
    <property type="project" value="UniProtKB-ARBA"/>
</dbReference>
<dbReference type="EMBL" id="KL596637">
    <property type="protein sequence ID" value="KER32155.1"/>
    <property type="molecule type" value="Genomic_DNA"/>
</dbReference>
<dbReference type="InterPro" id="IPR036322">
    <property type="entry name" value="WD40_repeat_dom_sf"/>
</dbReference>
<dbReference type="Gene3D" id="2.130.10.10">
    <property type="entry name" value="YVTN repeat-like/Quinoprotein amine dehydrogenase"/>
    <property type="match status" value="3"/>
</dbReference>
<dbReference type="PRINTS" id="PR00320">
    <property type="entry name" value="GPROTEINBRPT"/>
</dbReference>
<dbReference type="PROSITE" id="PS00678">
    <property type="entry name" value="WD_REPEATS_1"/>
    <property type="match status" value="2"/>
</dbReference>
<dbReference type="PANTHER" id="PTHR22847">
    <property type="entry name" value="WD40 REPEAT PROTEIN"/>
    <property type="match status" value="1"/>
</dbReference>
<dbReference type="AlphaFoldDB" id="A0A075A8Y3"/>
<feature type="repeat" description="WD" evidence="3">
    <location>
        <begin position="553"/>
        <end position="587"/>
    </location>
</feature>
<dbReference type="CTD" id="20315959"/>
<dbReference type="InterPro" id="IPR036047">
    <property type="entry name" value="F-box-like_dom_sf"/>
</dbReference>
<dbReference type="SMART" id="SM00320">
    <property type="entry name" value="WD40"/>
    <property type="match status" value="7"/>
</dbReference>
<feature type="compositionally biased region" description="Basic and acidic residues" evidence="4">
    <location>
        <begin position="17"/>
        <end position="29"/>
    </location>
</feature>
<evidence type="ECO:0000313" key="7">
    <source>
        <dbReference type="Proteomes" id="UP000054324"/>
    </source>
</evidence>
<dbReference type="InterPro" id="IPR020472">
    <property type="entry name" value="WD40_PAC1"/>
</dbReference>
<protein>
    <recommendedName>
        <fullName evidence="5">F-box domain-containing protein</fullName>
    </recommendedName>
</protein>
<dbReference type="InterPro" id="IPR001680">
    <property type="entry name" value="WD40_rpt"/>
</dbReference>
<accession>A0A075A8Y3</accession>
<dbReference type="RefSeq" id="XP_009164125.1">
    <property type="nucleotide sequence ID" value="XM_009165861.1"/>
</dbReference>
<feature type="domain" description="F-box" evidence="5">
    <location>
        <begin position="108"/>
        <end position="154"/>
    </location>
</feature>
<dbReference type="SUPFAM" id="SSF81383">
    <property type="entry name" value="F-box domain"/>
    <property type="match status" value="1"/>
</dbReference>
<dbReference type="SUPFAM" id="SSF50978">
    <property type="entry name" value="WD40 repeat-like"/>
    <property type="match status" value="1"/>
</dbReference>
<keyword evidence="7" id="KW-1185">Reference proteome</keyword>
<dbReference type="SMART" id="SM00256">
    <property type="entry name" value="FBOX"/>
    <property type="match status" value="1"/>
</dbReference>
<feature type="repeat" description="WD" evidence="3">
    <location>
        <begin position="392"/>
        <end position="431"/>
    </location>
</feature>
<dbReference type="InterPro" id="IPR015943">
    <property type="entry name" value="WD40/YVTN_repeat-like_dom_sf"/>
</dbReference>
<proteinExistence type="predicted"/>
<name>A0A075A8Y3_OPIVI</name>
<evidence type="ECO:0000256" key="2">
    <source>
        <dbReference type="ARBA" id="ARBA00022737"/>
    </source>
</evidence>
<sequence>MEKSFSSSTLSMPSCCDTRRKHDDRDTTRLPKLRQGKSRSCLNHGHSDVQDQSCECFRLVKDLSELLNNQQKENLLEHLTTHMRLSHLESLRLTSRLHSTCMALSDCYDFVKWLPPELVLRIFSYLPWDALIACSMVNRAWFRAARHPELYRRLCQLPEWSPPLLDRQLFPFGCAADTEAAPSTGQSSDSIASLLVNSGNASVDWFGIFQKRSRLRRNWLLGRHRMRRFTGHNEAVYCVAYDAHRIVSGSADATIRVWNVRTNANWSVQTLRGHSDAVRCLQLLPLDDDSGTSSTSTPSSPDCCSSPTSPTLLSIWQPPEALLISGSADTTIKLWRLSTTVKWSRIACTSTLQGHTDAVRCLQADQQKVLSGSYDCTVRMWDLKTSMLRCTFRGHTAGVICLTYDENLLYSGSLDNTVRVWCLSSEACLFILYRSVLSSSSTQFWLTPVSSLHLDRLRGRLLIAHHDGIILTWPLPSHSQLVDAYAQAVNGERASFPWQPVAVYLTEHFDTNGVCSGTVVRCIDGDTWHIVCGSDDKTLKVWRADNDQLVNVLQGHEDGITCVLVTSSVLISGSYDKSVLLYDFDIT</sequence>
<dbReference type="Gene3D" id="1.20.1280.50">
    <property type="match status" value="1"/>
</dbReference>
<feature type="repeat" description="WD" evidence="3">
    <location>
        <begin position="229"/>
        <end position="268"/>
    </location>
</feature>
<dbReference type="CDD" id="cd00200">
    <property type="entry name" value="WD40"/>
    <property type="match status" value="1"/>
</dbReference>
<dbReference type="KEGG" id="ovi:T265_01771"/>
<evidence type="ECO:0000259" key="5">
    <source>
        <dbReference type="PROSITE" id="PS50181"/>
    </source>
</evidence>
<dbReference type="PROSITE" id="PS50181">
    <property type="entry name" value="FBOX"/>
    <property type="match status" value="1"/>
</dbReference>
<feature type="repeat" description="WD" evidence="3">
    <location>
        <begin position="316"/>
        <end position="339"/>
    </location>
</feature>
<dbReference type="Proteomes" id="UP000054324">
    <property type="component" value="Unassembled WGS sequence"/>
</dbReference>
<keyword evidence="1 3" id="KW-0853">WD repeat</keyword>
<dbReference type="Pfam" id="PF12937">
    <property type="entry name" value="F-box-like"/>
    <property type="match status" value="1"/>
</dbReference>
<dbReference type="PANTHER" id="PTHR22847:SF745">
    <property type="entry name" value="F-BOX_WD REPEAT-CONTAINING PROTEIN 7"/>
    <property type="match status" value="1"/>
</dbReference>
<dbReference type="OrthoDB" id="19711at2759"/>
<dbReference type="STRING" id="6198.A0A075A8Y3"/>
<evidence type="ECO:0000256" key="3">
    <source>
        <dbReference type="PROSITE-ProRule" id="PRU00221"/>
    </source>
</evidence>
<evidence type="ECO:0000313" key="6">
    <source>
        <dbReference type="EMBL" id="KER32155.1"/>
    </source>
</evidence>
<feature type="compositionally biased region" description="Polar residues" evidence="4">
    <location>
        <begin position="1"/>
        <end position="12"/>
    </location>
</feature>
<dbReference type="PROSITE" id="PS50082">
    <property type="entry name" value="WD_REPEATS_2"/>
    <property type="match status" value="5"/>
</dbReference>
<keyword evidence="2" id="KW-0677">Repeat</keyword>
<dbReference type="InterPro" id="IPR019775">
    <property type="entry name" value="WD40_repeat_CS"/>
</dbReference>
<feature type="repeat" description="WD" evidence="3">
    <location>
        <begin position="352"/>
        <end position="391"/>
    </location>
</feature>
<dbReference type="GeneID" id="20315959"/>
<reference evidence="6 7" key="1">
    <citation type="submission" date="2013-11" db="EMBL/GenBank/DDBJ databases">
        <title>Opisthorchis viverrini - life in the bile duct.</title>
        <authorList>
            <person name="Young N.D."/>
            <person name="Nagarajan N."/>
            <person name="Lin S.J."/>
            <person name="Korhonen P.K."/>
            <person name="Jex A.R."/>
            <person name="Hall R.S."/>
            <person name="Safavi-Hemami H."/>
            <person name="Kaewkong W."/>
            <person name="Bertrand D."/>
            <person name="Gao S."/>
            <person name="Seet Q."/>
            <person name="Wongkham S."/>
            <person name="Teh B.T."/>
            <person name="Wongkham C."/>
            <person name="Intapan P.M."/>
            <person name="Maleewong W."/>
            <person name="Yang X."/>
            <person name="Hu M."/>
            <person name="Wang Z."/>
            <person name="Hofmann A."/>
            <person name="Sternberg P.W."/>
            <person name="Tan P."/>
            <person name="Wang J."/>
            <person name="Gasser R.B."/>
        </authorList>
    </citation>
    <scope>NUCLEOTIDE SEQUENCE [LARGE SCALE GENOMIC DNA]</scope>
</reference>
<dbReference type="Pfam" id="PF00400">
    <property type="entry name" value="WD40"/>
    <property type="match status" value="6"/>
</dbReference>
<evidence type="ECO:0000256" key="4">
    <source>
        <dbReference type="SAM" id="MobiDB-lite"/>
    </source>
</evidence>
<dbReference type="PROSITE" id="PS50294">
    <property type="entry name" value="WD_REPEATS_REGION"/>
    <property type="match status" value="4"/>
</dbReference>
<gene>
    <name evidence="6" type="ORF">T265_01771</name>
</gene>
<evidence type="ECO:0000256" key="1">
    <source>
        <dbReference type="ARBA" id="ARBA00022574"/>
    </source>
</evidence>
<feature type="region of interest" description="Disordered" evidence="4">
    <location>
        <begin position="1"/>
        <end position="30"/>
    </location>
</feature>
<dbReference type="InterPro" id="IPR001810">
    <property type="entry name" value="F-box_dom"/>
</dbReference>
<organism evidence="6 7">
    <name type="scientific">Opisthorchis viverrini</name>
    <name type="common">Southeast Asian liver fluke</name>
    <dbReference type="NCBI Taxonomy" id="6198"/>
    <lineage>
        <taxon>Eukaryota</taxon>
        <taxon>Metazoa</taxon>
        <taxon>Spiralia</taxon>
        <taxon>Lophotrochozoa</taxon>
        <taxon>Platyhelminthes</taxon>
        <taxon>Trematoda</taxon>
        <taxon>Digenea</taxon>
        <taxon>Opisthorchiida</taxon>
        <taxon>Opisthorchiata</taxon>
        <taxon>Opisthorchiidae</taxon>
        <taxon>Opisthorchis</taxon>
    </lineage>
</organism>